<feature type="transmembrane region" description="Helical" evidence="1">
    <location>
        <begin position="28"/>
        <end position="47"/>
    </location>
</feature>
<dbReference type="InterPro" id="IPR009495">
    <property type="entry name" value="NrsF"/>
</dbReference>
<reference evidence="2 3" key="1">
    <citation type="journal article" date="2015" name="Genome Announc.">
        <title>Complete Genome Sequence of Polypropylene Glycol- and Polyethylene Glycol-Degrading Sphingopyxis macrogoltabida Strain EY-1.</title>
        <authorList>
            <person name="Ohtsubo Y."/>
            <person name="Nagata Y."/>
            <person name="Numata M."/>
            <person name="Tsuchikane K."/>
            <person name="Hosoyama A."/>
            <person name="Yamazoe A."/>
            <person name="Tsuda M."/>
            <person name="Fujita N."/>
            <person name="Kawai F."/>
        </authorList>
    </citation>
    <scope>NUCLEOTIDE SEQUENCE [LARGE SCALE GENOMIC DNA]</scope>
    <source>
        <strain evidence="2 3">EY-1</strain>
    </source>
</reference>
<dbReference type="AlphaFoldDB" id="A0A0N9UXY4"/>
<dbReference type="Pfam" id="PF06532">
    <property type="entry name" value="NrsF"/>
    <property type="match status" value="1"/>
</dbReference>
<feature type="transmembrane region" description="Helical" evidence="1">
    <location>
        <begin position="188"/>
        <end position="210"/>
    </location>
</feature>
<accession>A0A0N9UXY4</accession>
<protein>
    <recommendedName>
        <fullName evidence="4">DUF1109 domain-containing protein</fullName>
    </recommendedName>
</protein>
<proteinExistence type="predicted"/>
<evidence type="ECO:0000313" key="2">
    <source>
        <dbReference type="EMBL" id="ALH79866.1"/>
    </source>
</evidence>
<dbReference type="KEGG" id="smag:AN936_05650"/>
<name>A0A0N9UXY4_SPHMC</name>
<gene>
    <name evidence="2" type="ORF">AN936_05650</name>
</gene>
<dbReference type="EMBL" id="CP012700">
    <property type="protein sequence ID" value="ALH79866.1"/>
    <property type="molecule type" value="Genomic_DNA"/>
</dbReference>
<feature type="transmembrane region" description="Helical" evidence="1">
    <location>
        <begin position="135"/>
        <end position="152"/>
    </location>
</feature>
<organism evidence="2 3">
    <name type="scientific">Sphingopyxis macrogoltabida</name>
    <name type="common">Sphingomonas macrogoltabidus</name>
    <dbReference type="NCBI Taxonomy" id="33050"/>
    <lineage>
        <taxon>Bacteria</taxon>
        <taxon>Pseudomonadati</taxon>
        <taxon>Pseudomonadota</taxon>
        <taxon>Alphaproteobacteria</taxon>
        <taxon>Sphingomonadales</taxon>
        <taxon>Sphingomonadaceae</taxon>
        <taxon>Sphingopyxis</taxon>
    </lineage>
</organism>
<dbReference type="Proteomes" id="UP000058074">
    <property type="component" value="Chromosome"/>
</dbReference>
<sequence>MTDASTDALIDGLADDLRPVRPRRLAQGGLWVAAAWIAVGTLLLWLLGMRHDLAAGAMMAPLPMLAFWLIAALGLSAAWSALRMGLPGVGRDYSGWRWAGLASLALPLTALFMGFGDSHGAMEAMRPQNGLRCTLDGLVGGLGVGIALFCWLKSSAPTSPTRAGWVVGVAAGAAGATILALHCSSDDMVHIAVWHGLVVISSAAAGRLILTPLLRW</sequence>
<evidence type="ECO:0000313" key="3">
    <source>
        <dbReference type="Proteomes" id="UP000058074"/>
    </source>
</evidence>
<dbReference type="PATRIC" id="fig|33050.5.peg.1177"/>
<feature type="transmembrane region" description="Helical" evidence="1">
    <location>
        <begin position="98"/>
        <end position="115"/>
    </location>
</feature>
<evidence type="ECO:0000256" key="1">
    <source>
        <dbReference type="SAM" id="Phobius"/>
    </source>
</evidence>
<dbReference type="RefSeq" id="WP_054587265.1">
    <property type="nucleotide sequence ID" value="NZ_CP012700.1"/>
</dbReference>
<feature type="transmembrane region" description="Helical" evidence="1">
    <location>
        <begin position="164"/>
        <end position="182"/>
    </location>
</feature>
<evidence type="ECO:0008006" key="4">
    <source>
        <dbReference type="Google" id="ProtNLM"/>
    </source>
</evidence>
<keyword evidence="1" id="KW-0472">Membrane</keyword>
<dbReference type="OrthoDB" id="7390889at2"/>
<keyword evidence="1" id="KW-1133">Transmembrane helix</keyword>
<keyword evidence="1" id="KW-0812">Transmembrane</keyword>
<feature type="transmembrane region" description="Helical" evidence="1">
    <location>
        <begin position="67"/>
        <end position="86"/>
    </location>
</feature>